<accession>A0A3G4ZQM4</accession>
<gene>
    <name evidence="4" type="ORF">Terrestrivirus10_8</name>
</gene>
<feature type="domain" description="Metallo-beta-lactamase" evidence="3">
    <location>
        <begin position="49"/>
        <end position="256"/>
    </location>
</feature>
<sequence length="445" mass="51625">MDSENSVDAIAESYWNNEIDDDERKMLPLPVASTDIVKISDKVYFNLSFGNITIIETNEGLVLIDAGIYDVGAILYERLVKHFPNKFVVTCIYTHGHIDHVEGLIPIQEAQTKRGGPTIKVIAHKNVNGRFDRYCLTCGYNEFINNKQFANNDDSLHQHKSFETFIRPHQTYGHNDDAYSFNVGEVHFQLRHFKGETDDATTVWVPELKVLCPGDLFIWNTPNCGNPQKVQRYPLEWANGLGEMAKFNAKYLLPGHGPYIKGSDRVKMALTDTSDFLHDLFDQTIKLINTGVSLNDIIYSIKFRKDLLEKPYLKPFYDHPEFIVRNIWRQYCGWYDFHLPNLFPESYKKVAEETSKIYKNLDHQLDHIKGHYEKNELKLALHFIEVAYTTYPTNLSVLELRKVILAKLMEDNTSLMARNIYRYDHDSTDNKISEVTQLIRTKSRL</sequence>
<dbReference type="PANTHER" id="PTHR43223">
    <property type="entry name" value="ALKYL/ARYL-SULFATASE"/>
    <property type="match status" value="1"/>
</dbReference>
<dbReference type="GO" id="GO:0046983">
    <property type="term" value="F:protein dimerization activity"/>
    <property type="evidence" value="ECO:0007669"/>
    <property type="project" value="InterPro"/>
</dbReference>
<evidence type="ECO:0000259" key="3">
    <source>
        <dbReference type="SMART" id="SM00849"/>
    </source>
</evidence>
<keyword evidence="4" id="KW-0378">Hydrolase</keyword>
<dbReference type="SUPFAM" id="SSF56281">
    <property type="entry name" value="Metallo-hydrolase/oxidoreductase"/>
    <property type="match status" value="1"/>
</dbReference>
<reference evidence="4" key="1">
    <citation type="submission" date="2018-10" db="EMBL/GenBank/DDBJ databases">
        <title>Hidden diversity of soil giant viruses.</title>
        <authorList>
            <person name="Schulz F."/>
            <person name="Alteio L."/>
            <person name="Goudeau D."/>
            <person name="Ryan E.M."/>
            <person name="Malmstrom R.R."/>
            <person name="Blanchard J."/>
            <person name="Woyke T."/>
        </authorList>
    </citation>
    <scope>NUCLEOTIDE SEQUENCE</scope>
    <source>
        <strain evidence="4">TEV1</strain>
    </source>
</reference>
<organism evidence="4">
    <name type="scientific">Terrestrivirus sp</name>
    <dbReference type="NCBI Taxonomy" id="2487775"/>
    <lineage>
        <taxon>Viruses</taxon>
        <taxon>Varidnaviria</taxon>
        <taxon>Bamfordvirae</taxon>
        <taxon>Nucleocytoviricota</taxon>
        <taxon>Megaviricetes</taxon>
        <taxon>Imitervirales</taxon>
        <taxon>Mimiviridae</taxon>
        <taxon>Klosneuvirinae</taxon>
    </lineage>
</organism>
<dbReference type="InterPro" id="IPR029228">
    <property type="entry name" value="Alkyl_sulf_dimr"/>
</dbReference>
<dbReference type="GO" id="GO:0016787">
    <property type="term" value="F:hydrolase activity"/>
    <property type="evidence" value="ECO:0007669"/>
    <property type="project" value="UniProtKB-KW"/>
</dbReference>
<dbReference type="InterPro" id="IPR038536">
    <property type="entry name" value="Alkyl/aryl-sulf_dimr_sf"/>
</dbReference>
<dbReference type="Gene3D" id="3.60.15.30">
    <property type="entry name" value="Metallo-beta-lactamase domain"/>
    <property type="match status" value="1"/>
</dbReference>
<dbReference type="EMBL" id="MK071988">
    <property type="protein sequence ID" value="AYV76624.1"/>
    <property type="molecule type" value="Genomic_DNA"/>
</dbReference>
<name>A0A3G4ZQM4_9VIRU</name>
<dbReference type="SMART" id="SM00849">
    <property type="entry name" value="Lactamase_B"/>
    <property type="match status" value="1"/>
</dbReference>
<comment type="similarity">
    <text evidence="2">Belongs to the anti-Pycsar protein Apyc1 family.</text>
</comment>
<dbReference type="InterPro" id="IPR052195">
    <property type="entry name" value="Bact_Alkyl/Aryl-Sulfatase"/>
</dbReference>
<dbReference type="InterPro" id="IPR036866">
    <property type="entry name" value="RibonucZ/Hydroxyglut_hydro"/>
</dbReference>
<dbReference type="Gene3D" id="1.25.40.880">
    <property type="entry name" value="Alkyl sulfatase, dimerisation domain"/>
    <property type="match status" value="1"/>
</dbReference>
<evidence type="ECO:0000256" key="2">
    <source>
        <dbReference type="ARBA" id="ARBA00034308"/>
    </source>
</evidence>
<protein>
    <submittedName>
        <fullName evidence="4">MBL fold metallo-hydrolase</fullName>
    </submittedName>
</protein>
<dbReference type="PANTHER" id="PTHR43223:SF2">
    <property type="entry name" value="METALLO-BETA-LACTAMASE DOMAIN-CONTAINING PROTEIN"/>
    <property type="match status" value="1"/>
</dbReference>
<dbReference type="Pfam" id="PF00753">
    <property type="entry name" value="Lactamase_B"/>
    <property type="match status" value="1"/>
</dbReference>
<comment type="function">
    <text evidence="1">Counteracts the host Pycsar antiviral defense system. Phosphodiesterase that enables metal-dependent hydrolysis of host cyclic nucleotide Pycsar defense signals such as cCMP and cUMP.</text>
</comment>
<dbReference type="InterPro" id="IPR001279">
    <property type="entry name" value="Metallo-B-lactamas"/>
</dbReference>
<evidence type="ECO:0000313" key="4">
    <source>
        <dbReference type="EMBL" id="AYV76624.1"/>
    </source>
</evidence>
<evidence type="ECO:0000256" key="1">
    <source>
        <dbReference type="ARBA" id="ARBA00034293"/>
    </source>
</evidence>
<proteinExistence type="inferred from homology"/>
<dbReference type="Pfam" id="PF14863">
    <property type="entry name" value="Alkyl_sulf_dimr"/>
    <property type="match status" value="1"/>
</dbReference>